<evidence type="ECO:0000256" key="3">
    <source>
        <dbReference type="ARBA" id="ARBA00023242"/>
    </source>
</evidence>
<dbReference type="EMBL" id="AZHD01000016">
    <property type="protein sequence ID" value="OAA56593.1"/>
    <property type="molecule type" value="Genomic_DNA"/>
</dbReference>
<dbReference type="STRING" id="1081102.A0A167PEW8"/>
<dbReference type="InterPro" id="IPR048884">
    <property type="entry name" value="Nup120_helical"/>
</dbReference>
<keyword evidence="9" id="KW-1185">Reference proteome</keyword>
<evidence type="ECO:0000259" key="6">
    <source>
        <dbReference type="Pfam" id="PF21486"/>
    </source>
</evidence>
<dbReference type="PANTHER" id="PTHR21286">
    <property type="entry name" value="NUCLEAR PORE COMPLEX PROTEIN NUP160"/>
    <property type="match status" value="1"/>
</dbReference>
<dbReference type="OrthoDB" id="67716at2759"/>
<gene>
    <name evidence="8" type="ORF">SPI_07600</name>
</gene>
<dbReference type="InterPro" id="IPR059141">
    <property type="entry name" value="Beta-prop_Nup120_160"/>
</dbReference>
<evidence type="ECO:0000313" key="8">
    <source>
        <dbReference type="EMBL" id="OAA56593.1"/>
    </source>
</evidence>
<dbReference type="GO" id="GO:0005643">
    <property type="term" value="C:nuclear pore"/>
    <property type="evidence" value="ECO:0007669"/>
    <property type="project" value="TreeGrafter"/>
</dbReference>
<feature type="domain" description="Nucleoporin Nup120/160 beta-propeller" evidence="5">
    <location>
        <begin position="110"/>
        <end position="614"/>
    </location>
</feature>
<comment type="caution">
    <text evidence="8">The sequence shown here is derived from an EMBL/GenBank/DDBJ whole genome shotgun (WGS) entry which is preliminary data.</text>
</comment>
<feature type="region of interest" description="Disordered" evidence="4">
    <location>
        <begin position="36"/>
        <end position="82"/>
    </location>
</feature>
<dbReference type="Pfam" id="PF11715">
    <property type="entry name" value="Beta-prop_Nup120_160"/>
    <property type="match status" value="1"/>
</dbReference>
<organism evidence="8 9">
    <name type="scientific">Niveomyces insectorum RCEF 264</name>
    <dbReference type="NCBI Taxonomy" id="1081102"/>
    <lineage>
        <taxon>Eukaryota</taxon>
        <taxon>Fungi</taxon>
        <taxon>Dikarya</taxon>
        <taxon>Ascomycota</taxon>
        <taxon>Pezizomycotina</taxon>
        <taxon>Sordariomycetes</taxon>
        <taxon>Hypocreomycetidae</taxon>
        <taxon>Hypocreales</taxon>
        <taxon>Cordycipitaceae</taxon>
        <taxon>Niveomyces</taxon>
    </lineage>
</organism>
<feature type="region of interest" description="Disordered" evidence="4">
    <location>
        <begin position="825"/>
        <end position="864"/>
    </location>
</feature>
<dbReference type="PANTHER" id="PTHR21286:SF0">
    <property type="entry name" value="NUCLEAR PORE COMPLEX PROTEIN NUP160"/>
    <property type="match status" value="1"/>
</dbReference>
<dbReference type="GO" id="GO:0017056">
    <property type="term" value="F:structural constituent of nuclear pore"/>
    <property type="evidence" value="ECO:0007669"/>
    <property type="project" value="TreeGrafter"/>
</dbReference>
<dbReference type="Proteomes" id="UP000076874">
    <property type="component" value="Unassembled WGS sequence"/>
</dbReference>
<evidence type="ECO:0000256" key="2">
    <source>
        <dbReference type="ARBA" id="ARBA00022448"/>
    </source>
</evidence>
<dbReference type="InterPro" id="IPR021717">
    <property type="entry name" value="Nucleoporin_Nup160"/>
</dbReference>
<dbReference type="InterPro" id="IPR056548">
    <property type="entry name" value="HEAT_Nup120"/>
</dbReference>
<dbReference type="Pfam" id="PF21486">
    <property type="entry name" value="NUP120_helical"/>
    <property type="match status" value="1"/>
</dbReference>
<feature type="domain" description="Nucleoporin Nup120 helical" evidence="6">
    <location>
        <begin position="658"/>
        <end position="787"/>
    </location>
</feature>
<name>A0A167PEW8_9HYPO</name>
<proteinExistence type="predicted"/>
<feature type="region of interest" description="Disordered" evidence="4">
    <location>
        <begin position="1272"/>
        <end position="1367"/>
    </location>
</feature>
<comment type="subcellular location">
    <subcellularLocation>
        <location evidence="1">Nucleus</location>
    </subcellularLocation>
</comment>
<keyword evidence="2" id="KW-0813">Transport</keyword>
<evidence type="ECO:0000256" key="1">
    <source>
        <dbReference type="ARBA" id="ARBA00004123"/>
    </source>
</evidence>
<evidence type="ECO:0000259" key="5">
    <source>
        <dbReference type="Pfam" id="PF11715"/>
    </source>
</evidence>
<keyword evidence="3" id="KW-0539">Nucleus</keyword>
<accession>A0A167PEW8</accession>
<evidence type="ECO:0000256" key="4">
    <source>
        <dbReference type="SAM" id="MobiDB-lite"/>
    </source>
</evidence>
<protein>
    <submittedName>
        <fullName evidence="8">Nucleoporin Nup120/160</fullName>
    </submittedName>
</protein>
<sequence length="1429" mass="153798">MGSGEVFYSYKETRVSLEPSSPATVVHARLPAVSGGRRLTSRIGGGSGGTRGDYHGRNGHGGSPGSGGGGGGNGGGSFGDTFSEEERSYRVRNLASEASIFQRKHHNTSRSFLWRVLERGDVLSIRAVDIGKPDPAALDAPLTLYLHFPKPIRPGCVAFADPPHHDALTVFVLDESFHLHHLQLRPDVFRKRTFTNEADLGEAWKPYLSTTFNFKQPRRLVAVSANEFIVTLHDGGLINFRREHAHEEAFHSPVGLIQGLRSILPFQGGPTIKYEGTNLEIAAAASAVVTTMGLDDTSFLFSVCLDHRLRVWNVGRGEVCYTNDILGLPRDQHEVGKWTIDPSQSNLIRILELGEGVSVVVVYSPVGAGAFKFWRATATPDGRIDIEPFGSAEEPLTPPTPSSSDVWTLADFAVVRPEPHKVSLWVLWKNNLVYRVMKMECAPDNLAAHWNQDWLGVHADNGAPTAQTSGPCDPIDAAEKWLDIIFFPGRFARATLETALAMYERGLGTATTKDGAAKSGGNDGYAAGGKSLMESICLALGSTAALERNSSGAPDYELFRSTSEIQWRRFYRLLVELDKQRSEALSLVLDPDFGLAWVVCADSVVAIRECSELERIFHNAPAKIQNPAYGKVSRLLTAGATFVNGFSDGMLQTSEAALRAELFEESSKTDEERIQSFTDKAGFWRYLTEDECAPVVDILGENFGDVVEASYEALFALLGDVQSHDVRYPFTQFGQKLVIRGIQDTAELFWQILFRQLILLVHMESEIEDDKHALRARLDVGHVYVRLIEALKRLELVKWLSKNEFSVALSRSERESLSLPGSFSGGSFSASGSVSGSPVSARRTASTTGGGGSGGSPDENPSQTVTVLEGSVGHLLGFGEFPSGGGVPLASLLTDIIVDVCSARGSIELNPAMIQCMLLKRARPDLSLQLSPFADDDPFSTYVQGRTFFALRDYDTASSYFQKAALGLSVHLRSFGRHSAGLLDDAEWNLFYSGLPNYYAHIVSLFDRQKAYSFVVDFARLSLQFIHSKGIYGGGSSFENAKSRNTGHNGSQASNGGAGGSDQAEAAALADTRTEMLSRLFTAATALSRYDVAHGALLSMGHASRPAGAGVGAGALQRSGLKHLVEKMCESGQVAALLVLPFPGALRDAVDDLLESKCRAAMEVVRGTPWHQILYAWRIAHNDYRGAASALLDRLHKLQQAGEGDKFLASAPAPSSVLAEPTAAAGEANGDDVLDTPVTRQYLMLINTLSCVDPKQAWIYIEDPSLSLSLTSPASAPASLRAGKGNVHGGKAGSGGIPSGTTQDEKEAGDAAAAAAVASNENVLSASQETEVAEDSPSSSSLPSLLQARSANNSQVQPASSGASNGSDAMSALLTKAAATSKRVPWRKVITLADLRKQYQDELDRIAAIQNNQFAFGDAEDEDIIMDDS</sequence>
<feature type="compositionally biased region" description="Gly residues" evidence="4">
    <location>
        <begin position="1286"/>
        <end position="1298"/>
    </location>
</feature>
<evidence type="ECO:0000313" key="9">
    <source>
        <dbReference type="Proteomes" id="UP000076874"/>
    </source>
</evidence>
<feature type="compositionally biased region" description="Low complexity" evidence="4">
    <location>
        <begin position="1336"/>
        <end position="1346"/>
    </location>
</feature>
<feature type="compositionally biased region" description="Gly residues" evidence="4">
    <location>
        <begin position="59"/>
        <end position="78"/>
    </location>
</feature>
<reference evidence="8 9" key="1">
    <citation type="journal article" date="2016" name="Genome Biol. Evol.">
        <title>Divergent and convergent evolution of fungal pathogenicity.</title>
        <authorList>
            <person name="Shang Y."/>
            <person name="Xiao G."/>
            <person name="Zheng P."/>
            <person name="Cen K."/>
            <person name="Zhan S."/>
            <person name="Wang C."/>
        </authorList>
    </citation>
    <scope>NUCLEOTIDE SEQUENCE [LARGE SCALE GENOMIC DNA]</scope>
    <source>
        <strain evidence="8 9">RCEF 264</strain>
    </source>
</reference>
<evidence type="ECO:0000259" key="7">
    <source>
        <dbReference type="Pfam" id="PF23300"/>
    </source>
</evidence>
<feature type="compositionally biased region" description="Polar residues" evidence="4">
    <location>
        <begin position="1347"/>
        <end position="1367"/>
    </location>
</feature>
<feature type="region of interest" description="Disordered" evidence="4">
    <location>
        <begin position="1042"/>
        <end position="1065"/>
    </location>
</feature>
<feature type="compositionally biased region" description="Polar residues" evidence="4">
    <location>
        <begin position="1319"/>
        <end position="1330"/>
    </location>
</feature>
<dbReference type="Pfam" id="PF23300">
    <property type="entry name" value="HEAT_Nup120"/>
    <property type="match status" value="1"/>
</dbReference>
<feature type="compositionally biased region" description="Low complexity" evidence="4">
    <location>
        <begin position="825"/>
        <end position="847"/>
    </location>
</feature>
<feature type="domain" description="Nucleoporin nup120-like HEAT repeat" evidence="7">
    <location>
        <begin position="914"/>
        <end position="1130"/>
    </location>
</feature>